<name>A0ABQ8KCL3_9APHY</name>
<reference evidence="2 3" key="1">
    <citation type="journal article" date="2021" name="Environ. Microbiol.">
        <title>Gene family expansions and transcriptome signatures uncover fungal adaptations to wood decay.</title>
        <authorList>
            <person name="Hage H."/>
            <person name="Miyauchi S."/>
            <person name="Viragh M."/>
            <person name="Drula E."/>
            <person name="Min B."/>
            <person name="Chaduli D."/>
            <person name="Navarro D."/>
            <person name="Favel A."/>
            <person name="Norest M."/>
            <person name="Lesage-Meessen L."/>
            <person name="Balint B."/>
            <person name="Merenyi Z."/>
            <person name="de Eugenio L."/>
            <person name="Morin E."/>
            <person name="Martinez A.T."/>
            <person name="Baldrian P."/>
            <person name="Stursova M."/>
            <person name="Martinez M.J."/>
            <person name="Novotny C."/>
            <person name="Magnuson J.K."/>
            <person name="Spatafora J.W."/>
            <person name="Maurice S."/>
            <person name="Pangilinan J."/>
            <person name="Andreopoulos W."/>
            <person name="LaButti K."/>
            <person name="Hundley H."/>
            <person name="Na H."/>
            <person name="Kuo A."/>
            <person name="Barry K."/>
            <person name="Lipzen A."/>
            <person name="Henrissat B."/>
            <person name="Riley R."/>
            <person name="Ahrendt S."/>
            <person name="Nagy L.G."/>
            <person name="Grigoriev I.V."/>
            <person name="Martin F."/>
            <person name="Rosso M.N."/>
        </authorList>
    </citation>
    <scope>NUCLEOTIDE SEQUENCE [LARGE SCALE GENOMIC DNA]</scope>
    <source>
        <strain evidence="2 3">CIRM-BRFM 1785</strain>
    </source>
</reference>
<sequence>MAMVVGRSFGVDLLRLLFHVSASKPLNSAMVLAIGSFSVEQAVTTGQQHSQNTGEISTSKREGGSVTVDSNLRGVITHLQKVRHSKNTDILKQDLSMGFCLQVTAVGVGGSALNFDHFKTFSSRINISIVKMSPRRYTHKNAREANSRVGGRKRSCQLVARHTAFERDVYWEFEAILVEHSDVTSCGLLRWW</sequence>
<evidence type="ECO:0000313" key="2">
    <source>
        <dbReference type="EMBL" id="KAH9835336.1"/>
    </source>
</evidence>
<feature type="region of interest" description="Disordered" evidence="1">
    <location>
        <begin position="45"/>
        <end position="64"/>
    </location>
</feature>
<dbReference type="Proteomes" id="UP000814176">
    <property type="component" value="Unassembled WGS sequence"/>
</dbReference>
<evidence type="ECO:0000313" key="3">
    <source>
        <dbReference type="Proteomes" id="UP000814176"/>
    </source>
</evidence>
<proteinExistence type="predicted"/>
<dbReference type="EMBL" id="JADCUA010000013">
    <property type="protein sequence ID" value="KAH9835336.1"/>
    <property type="molecule type" value="Genomic_DNA"/>
</dbReference>
<organism evidence="2 3">
    <name type="scientific">Rhodofomes roseus</name>
    <dbReference type="NCBI Taxonomy" id="34475"/>
    <lineage>
        <taxon>Eukaryota</taxon>
        <taxon>Fungi</taxon>
        <taxon>Dikarya</taxon>
        <taxon>Basidiomycota</taxon>
        <taxon>Agaricomycotina</taxon>
        <taxon>Agaricomycetes</taxon>
        <taxon>Polyporales</taxon>
        <taxon>Rhodofomes</taxon>
    </lineage>
</organism>
<evidence type="ECO:0000256" key="1">
    <source>
        <dbReference type="SAM" id="MobiDB-lite"/>
    </source>
</evidence>
<dbReference type="GeneID" id="72002376"/>
<comment type="caution">
    <text evidence="2">The sequence shown here is derived from an EMBL/GenBank/DDBJ whole genome shotgun (WGS) entry which is preliminary data.</text>
</comment>
<keyword evidence="3" id="KW-1185">Reference proteome</keyword>
<protein>
    <submittedName>
        <fullName evidence="2">Uncharacterized protein</fullName>
    </submittedName>
</protein>
<accession>A0ABQ8KCL3</accession>
<gene>
    <name evidence="2" type="ORF">C8Q71DRAFT_724657</name>
</gene>
<feature type="compositionally biased region" description="Polar residues" evidence="1">
    <location>
        <begin position="45"/>
        <end position="57"/>
    </location>
</feature>
<dbReference type="RefSeq" id="XP_047777769.1">
    <property type="nucleotide sequence ID" value="XM_047921644.1"/>
</dbReference>